<evidence type="ECO:0000256" key="1">
    <source>
        <dbReference type="ARBA" id="ARBA00008324"/>
    </source>
</evidence>
<dbReference type="NCBIfam" id="TIGR00369">
    <property type="entry name" value="unchar_dom_1"/>
    <property type="match status" value="1"/>
</dbReference>
<dbReference type="Pfam" id="PF03061">
    <property type="entry name" value="4HBT"/>
    <property type="match status" value="1"/>
</dbReference>
<feature type="domain" description="Thioesterase" evidence="3">
    <location>
        <begin position="27"/>
        <end position="104"/>
    </location>
</feature>
<dbReference type="GO" id="GO:0061522">
    <property type="term" value="F:1,4-dihydroxy-2-naphthoyl-CoA thioesterase activity"/>
    <property type="evidence" value="ECO:0007669"/>
    <property type="project" value="TreeGrafter"/>
</dbReference>
<evidence type="ECO:0000313" key="4">
    <source>
        <dbReference type="EMBL" id="AKF11006.1"/>
    </source>
</evidence>
<keyword evidence="5" id="KW-1185">Reference proteome</keyword>
<dbReference type="InterPro" id="IPR003736">
    <property type="entry name" value="PAAI_dom"/>
</dbReference>
<dbReference type="STRING" id="927083.DB32_008155"/>
<sequence length="133" mass="14197">MGLRFVRASRDEVIAELEIGEVHRQPYGLVHGGVYAGIVEAVTSVGAALDARAHGRGAVGLENHTTFLRAARDGVLRVVARPLVRGRRTQVWEATVRDAEGRELASGRVRLLVIEPDVPIAGEAISVDGKEGA</sequence>
<dbReference type="EMBL" id="CP011125">
    <property type="protein sequence ID" value="AKF11006.1"/>
    <property type="molecule type" value="Genomic_DNA"/>
</dbReference>
<organism evidence="4 5">
    <name type="scientific">Sandaracinus amylolyticus</name>
    <dbReference type="NCBI Taxonomy" id="927083"/>
    <lineage>
        <taxon>Bacteria</taxon>
        <taxon>Pseudomonadati</taxon>
        <taxon>Myxococcota</taxon>
        <taxon>Polyangia</taxon>
        <taxon>Polyangiales</taxon>
        <taxon>Sandaracinaceae</taxon>
        <taxon>Sandaracinus</taxon>
    </lineage>
</organism>
<dbReference type="Proteomes" id="UP000034883">
    <property type="component" value="Chromosome"/>
</dbReference>
<dbReference type="InterPro" id="IPR029069">
    <property type="entry name" value="HotDog_dom_sf"/>
</dbReference>
<name>A0A0F6W9N9_9BACT</name>
<dbReference type="GO" id="GO:0005829">
    <property type="term" value="C:cytosol"/>
    <property type="evidence" value="ECO:0007669"/>
    <property type="project" value="TreeGrafter"/>
</dbReference>
<dbReference type="Gene3D" id="3.10.129.10">
    <property type="entry name" value="Hotdog Thioesterase"/>
    <property type="match status" value="1"/>
</dbReference>
<dbReference type="CDD" id="cd03443">
    <property type="entry name" value="PaaI_thioesterase"/>
    <property type="match status" value="1"/>
</dbReference>
<proteinExistence type="inferred from homology"/>
<dbReference type="PANTHER" id="PTHR43240:SF5">
    <property type="entry name" value="1,4-DIHYDROXY-2-NAPHTHOYL-COA THIOESTERASE 1"/>
    <property type="match status" value="1"/>
</dbReference>
<gene>
    <name evidence="4" type="ORF">DB32_008155</name>
</gene>
<dbReference type="RefSeq" id="WP_240481307.1">
    <property type="nucleotide sequence ID" value="NZ_CP011125.1"/>
</dbReference>
<evidence type="ECO:0000259" key="3">
    <source>
        <dbReference type="Pfam" id="PF03061"/>
    </source>
</evidence>
<dbReference type="SUPFAM" id="SSF54637">
    <property type="entry name" value="Thioesterase/thiol ester dehydrase-isomerase"/>
    <property type="match status" value="1"/>
</dbReference>
<evidence type="ECO:0000313" key="5">
    <source>
        <dbReference type="Proteomes" id="UP000034883"/>
    </source>
</evidence>
<dbReference type="PANTHER" id="PTHR43240">
    <property type="entry name" value="1,4-DIHYDROXY-2-NAPHTHOYL-COA THIOESTERASE 1"/>
    <property type="match status" value="1"/>
</dbReference>
<dbReference type="AlphaFoldDB" id="A0A0F6W9N9"/>
<accession>A0A0F6W9N9</accession>
<keyword evidence="2" id="KW-0378">Hydrolase</keyword>
<comment type="similarity">
    <text evidence="1">Belongs to the thioesterase PaaI family.</text>
</comment>
<dbReference type="InterPro" id="IPR006683">
    <property type="entry name" value="Thioestr_dom"/>
</dbReference>
<evidence type="ECO:0000256" key="2">
    <source>
        <dbReference type="ARBA" id="ARBA00022801"/>
    </source>
</evidence>
<reference evidence="4 5" key="1">
    <citation type="submission" date="2015-03" db="EMBL/GenBank/DDBJ databases">
        <title>Genome assembly of Sandaracinus amylolyticus DSM 53668.</title>
        <authorList>
            <person name="Sharma G."/>
            <person name="Subramanian S."/>
        </authorList>
    </citation>
    <scope>NUCLEOTIDE SEQUENCE [LARGE SCALE GENOMIC DNA]</scope>
    <source>
        <strain evidence="4 5">DSM 53668</strain>
    </source>
</reference>
<dbReference type="KEGG" id="samy:DB32_008155"/>
<protein>
    <submittedName>
        <fullName evidence="4">ComA operon protein 2</fullName>
    </submittedName>
</protein>